<sequence>MASTASASTQQKPQETREEQQRNPPLGYDVQDYIGFKFEFATAKGVQGRFTVSERSCQLYGVLHGGISAFLAEDLARLGALIASNWKKIDGVKLSVNHLRAIPVGQEVIASATPLMVGNRIQVWDVKFSTLKPKDTSNDTSPTELSVVSRVTLIAGGLPSEGSSQKDMFEQYSKL</sequence>
<organism evidence="1 2">
    <name type="scientific">Diphasiastrum complanatum</name>
    <name type="common">Issler's clubmoss</name>
    <name type="synonym">Lycopodium complanatum</name>
    <dbReference type="NCBI Taxonomy" id="34168"/>
    <lineage>
        <taxon>Eukaryota</taxon>
        <taxon>Viridiplantae</taxon>
        <taxon>Streptophyta</taxon>
        <taxon>Embryophyta</taxon>
        <taxon>Tracheophyta</taxon>
        <taxon>Lycopodiopsida</taxon>
        <taxon>Lycopodiales</taxon>
        <taxon>Lycopodiaceae</taxon>
        <taxon>Lycopodioideae</taxon>
        <taxon>Diphasiastrum</taxon>
    </lineage>
</organism>
<name>A0ACC2BZV6_DIPCM</name>
<evidence type="ECO:0000313" key="1">
    <source>
        <dbReference type="EMBL" id="KAJ7534887.1"/>
    </source>
</evidence>
<keyword evidence="2" id="KW-1185">Reference proteome</keyword>
<evidence type="ECO:0000313" key="2">
    <source>
        <dbReference type="Proteomes" id="UP001162992"/>
    </source>
</evidence>
<gene>
    <name evidence="1" type="ORF">O6H91_12G008700</name>
</gene>
<dbReference type="Proteomes" id="UP001162992">
    <property type="component" value="Chromosome 12"/>
</dbReference>
<comment type="caution">
    <text evidence="1">The sequence shown here is derived from an EMBL/GenBank/DDBJ whole genome shotgun (WGS) entry which is preliminary data.</text>
</comment>
<accession>A0ACC2BZV6</accession>
<proteinExistence type="predicted"/>
<protein>
    <submittedName>
        <fullName evidence="1">Uncharacterized protein</fullName>
    </submittedName>
</protein>
<dbReference type="EMBL" id="CM055103">
    <property type="protein sequence ID" value="KAJ7534887.1"/>
    <property type="molecule type" value="Genomic_DNA"/>
</dbReference>
<reference evidence="2" key="1">
    <citation type="journal article" date="2024" name="Proc. Natl. Acad. Sci. U.S.A.">
        <title>Extraordinary preservation of gene collinearity over three hundred million years revealed in homosporous lycophytes.</title>
        <authorList>
            <person name="Li C."/>
            <person name="Wickell D."/>
            <person name="Kuo L.Y."/>
            <person name="Chen X."/>
            <person name="Nie B."/>
            <person name="Liao X."/>
            <person name="Peng D."/>
            <person name="Ji J."/>
            <person name="Jenkins J."/>
            <person name="Williams M."/>
            <person name="Shu S."/>
            <person name="Plott C."/>
            <person name="Barry K."/>
            <person name="Rajasekar S."/>
            <person name="Grimwood J."/>
            <person name="Han X."/>
            <person name="Sun S."/>
            <person name="Hou Z."/>
            <person name="He W."/>
            <person name="Dai G."/>
            <person name="Sun C."/>
            <person name="Schmutz J."/>
            <person name="Leebens-Mack J.H."/>
            <person name="Li F.W."/>
            <person name="Wang L."/>
        </authorList>
    </citation>
    <scope>NUCLEOTIDE SEQUENCE [LARGE SCALE GENOMIC DNA]</scope>
    <source>
        <strain evidence="2">cv. PW_Plant_1</strain>
    </source>
</reference>